<dbReference type="RefSeq" id="WP_144038985.1">
    <property type="nucleotide sequence ID" value="NZ_BMEH01000008.1"/>
</dbReference>
<evidence type="ECO:0000313" key="2">
    <source>
        <dbReference type="Proteomes" id="UP000186141"/>
    </source>
</evidence>
<protein>
    <submittedName>
        <fullName evidence="1">Uncharacterized protein</fullName>
    </submittedName>
</protein>
<sequence length="264" mass="30227">MVILEWTKPGIWIEGIDKDAAWRISRQIECLEGAILEAIVTLNMFDQVQASRQNMERDRGEFEARRKISREVEAELFPDGMMPTGMPNEDFGEEFDKRRLLVDAKVRHQMWQRGFLPQSLLSKPPFIFAKAFIHALDLFDKFLEDIAKDLDAPNSIKDIHRSFRVSLPDLRGIRNSIQHSEDRSKGEHYGKKINLKRVDKSKIGIEGTALVNMALNGNKFGTTMSDGHYGAVDVSVQTIDVLRNTLLEVYSAFEWKGGERLYPS</sequence>
<accession>A0A1N7QBF6</accession>
<gene>
    <name evidence="1" type="ORF">SAMN05421774_10846</name>
</gene>
<dbReference type="EMBL" id="FTOT01000008">
    <property type="protein sequence ID" value="SIT19877.1"/>
    <property type="molecule type" value="Genomic_DNA"/>
</dbReference>
<dbReference type="Proteomes" id="UP000186141">
    <property type="component" value="Unassembled WGS sequence"/>
</dbReference>
<organism evidence="1 2">
    <name type="scientific">Gemmobacter megaterium</name>
    <dbReference type="NCBI Taxonomy" id="1086013"/>
    <lineage>
        <taxon>Bacteria</taxon>
        <taxon>Pseudomonadati</taxon>
        <taxon>Pseudomonadota</taxon>
        <taxon>Alphaproteobacteria</taxon>
        <taxon>Rhodobacterales</taxon>
        <taxon>Paracoccaceae</taxon>
        <taxon>Gemmobacter</taxon>
    </lineage>
</organism>
<dbReference type="OrthoDB" id="9178565at2"/>
<keyword evidence="2" id="KW-1185">Reference proteome</keyword>
<reference evidence="1 2" key="1">
    <citation type="submission" date="2017-01" db="EMBL/GenBank/DDBJ databases">
        <authorList>
            <person name="Mah S.A."/>
            <person name="Swanson W.J."/>
            <person name="Moy G.W."/>
            <person name="Vacquier V.D."/>
        </authorList>
    </citation>
    <scope>NUCLEOTIDE SEQUENCE [LARGE SCALE GENOMIC DNA]</scope>
    <source>
        <strain evidence="1 2">DSM 26375</strain>
    </source>
</reference>
<evidence type="ECO:0000313" key="1">
    <source>
        <dbReference type="EMBL" id="SIT19877.1"/>
    </source>
</evidence>
<name>A0A1N7QBF6_9RHOB</name>
<proteinExistence type="predicted"/>
<dbReference type="AlphaFoldDB" id="A0A1N7QBF6"/>